<evidence type="ECO:0000313" key="1">
    <source>
        <dbReference type="EMBL" id="KAG0456427.1"/>
    </source>
</evidence>
<dbReference type="EMBL" id="JADCNM010000013">
    <property type="protein sequence ID" value="KAG0456427.1"/>
    <property type="molecule type" value="Genomic_DNA"/>
</dbReference>
<reference evidence="1 2" key="1">
    <citation type="journal article" date="2020" name="Nat. Food">
        <title>A phased Vanilla planifolia genome enables genetic improvement of flavour and production.</title>
        <authorList>
            <person name="Hasing T."/>
            <person name="Tang H."/>
            <person name="Brym M."/>
            <person name="Khazi F."/>
            <person name="Huang T."/>
            <person name="Chambers A.H."/>
        </authorList>
    </citation>
    <scope>NUCLEOTIDE SEQUENCE [LARGE SCALE GENOMIC DNA]</scope>
    <source>
        <tissue evidence="1">Leaf</tissue>
    </source>
</reference>
<protein>
    <submittedName>
        <fullName evidence="1">Uncharacterized protein</fullName>
    </submittedName>
</protein>
<dbReference type="Proteomes" id="UP000639772">
    <property type="component" value="Chromosome 13"/>
</dbReference>
<name>A0A835UCD5_VANPL</name>
<accession>A0A835UCD5</accession>
<sequence>MVSHVRNRIVDANSWVSNVHNRIVDANSCAFPCSLAFLSCAGEADAVGPMRTKGSMNATLVQSRTTCKNQCMGPVAQQAGHGSRKSIPVTFIPLNSPAMGQIQGSSCNPALGGKLSKSFKEALNEANRGMPAIEFGNASAEEGSWVASHMAKEH</sequence>
<organism evidence="1 2">
    <name type="scientific">Vanilla planifolia</name>
    <name type="common">Vanilla</name>
    <dbReference type="NCBI Taxonomy" id="51239"/>
    <lineage>
        <taxon>Eukaryota</taxon>
        <taxon>Viridiplantae</taxon>
        <taxon>Streptophyta</taxon>
        <taxon>Embryophyta</taxon>
        <taxon>Tracheophyta</taxon>
        <taxon>Spermatophyta</taxon>
        <taxon>Magnoliopsida</taxon>
        <taxon>Liliopsida</taxon>
        <taxon>Asparagales</taxon>
        <taxon>Orchidaceae</taxon>
        <taxon>Vanilloideae</taxon>
        <taxon>Vanilleae</taxon>
        <taxon>Vanilla</taxon>
    </lineage>
</organism>
<evidence type="ECO:0000313" key="2">
    <source>
        <dbReference type="Proteomes" id="UP000639772"/>
    </source>
</evidence>
<dbReference type="AlphaFoldDB" id="A0A835UCD5"/>
<gene>
    <name evidence="1" type="ORF">HPP92_024215</name>
</gene>
<proteinExistence type="predicted"/>
<comment type="caution">
    <text evidence="1">The sequence shown here is derived from an EMBL/GenBank/DDBJ whole genome shotgun (WGS) entry which is preliminary data.</text>
</comment>